<reference evidence="1" key="2">
    <citation type="journal article" date="2015" name="Fish Shellfish Immunol.">
        <title>Early steps in the European eel (Anguilla anguilla)-Vibrio vulnificus interaction in the gills: Role of the RtxA13 toxin.</title>
        <authorList>
            <person name="Callol A."/>
            <person name="Pajuelo D."/>
            <person name="Ebbesson L."/>
            <person name="Teles M."/>
            <person name="MacKenzie S."/>
            <person name="Amaro C."/>
        </authorList>
    </citation>
    <scope>NUCLEOTIDE SEQUENCE</scope>
</reference>
<sequence length="46" mass="5244">MALVLHKTTIGAISGIQFRKCHQTKEKYIFSDYPVSDCCSGDLFYQ</sequence>
<protein>
    <submittedName>
        <fullName evidence="1">Uncharacterized protein</fullName>
    </submittedName>
</protein>
<dbReference type="EMBL" id="GBXM01056443">
    <property type="protein sequence ID" value="JAH52134.1"/>
    <property type="molecule type" value="Transcribed_RNA"/>
</dbReference>
<reference evidence="1" key="1">
    <citation type="submission" date="2014-11" db="EMBL/GenBank/DDBJ databases">
        <authorList>
            <person name="Amaro Gonzalez C."/>
        </authorList>
    </citation>
    <scope>NUCLEOTIDE SEQUENCE</scope>
</reference>
<proteinExistence type="predicted"/>
<evidence type="ECO:0000313" key="1">
    <source>
        <dbReference type="EMBL" id="JAH52134.1"/>
    </source>
</evidence>
<organism evidence="1">
    <name type="scientific">Anguilla anguilla</name>
    <name type="common">European freshwater eel</name>
    <name type="synonym">Muraena anguilla</name>
    <dbReference type="NCBI Taxonomy" id="7936"/>
    <lineage>
        <taxon>Eukaryota</taxon>
        <taxon>Metazoa</taxon>
        <taxon>Chordata</taxon>
        <taxon>Craniata</taxon>
        <taxon>Vertebrata</taxon>
        <taxon>Euteleostomi</taxon>
        <taxon>Actinopterygii</taxon>
        <taxon>Neopterygii</taxon>
        <taxon>Teleostei</taxon>
        <taxon>Anguilliformes</taxon>
        <taxon>Anguillidae</taxon>
        <taxon>Anguilla</taxon>
    </lineage>
</organism>
<name>A0A0E9TEM3_ANGAN</name>
<accession>A0A0E9TEM3</accession>
<dbReference type="AlphaFoldDB" id="A0A0E9TEM3"/>